<dbReference type="PANTHER" id="PTHR38593:SF1">
    <property type="entry name" value="BLR2558 PROTEIN"/>
    <property type="match status" value="1"/>
</dbReference>
<reference evidence="3 4" key="1">
    <citation type="submission" date="2020-08" db="EMBL/GenBank/DDBJ databases">
        <title>Genomic Encyclopedia of Type Strains, Phase IV (KMG-IV): sequencing the most valuable type-strain genomes for metagenomic binning, comparative biology and taxonomic classification.</title>
        <authorList>
            <person name="Goeker M."/>
        </authorList>
    </citation>
    <scope>NUCLEOTIDE SEQUENCE [LARGE SCALE GENOMIC DNA]</scope>
    <source>
        <strain evidence="3 4">DSM 100397</strain>
    </source>
</reference>
<dbReference type="PROSITE" id="PS51257">
    <property type="entry name" value="PROKAR_LIPOPROTEIN"/>
    <property type="match status" value="1"/>
</dbReference>
<accession>A0ABR6DRA4</accession>
<sequence>MKSNLFIKKLFGSAILVLAIATLSCKNESKPADAKEVAEEENERKFDDTKKKEDDAQYLVEAAATDLKEIEIGKLAQQKSSDPDIKAFGKMLEEDHMKSSAEVKKLAQLKDISLPAALTEDGQKMYKELDEKTGLDFDKKFADMMVDGHQKAIDKMTKAAEEASDEEISAWASSKIPTLAAHLEHAKSLKEKIKDKK</sequence>
<feature type="domain" description="DUF4142" evidence="2">
    <location>
        <begin position="54"/>
        <end position="189"/>
    </location>
</feature>
<evidence type="ECO:0000313" key="4">
    <source>
        <dbReference type="Proteomes" id="UP000555003"/>
    </source>
</evidence>
<evidence type="ECO:0000313" key="3">
    <source>
        <dbReference type="EMBL" id="MBA9074216.1"/>
    </source>
</evidence>
<gene>
    <name evidence="3" type="ORF">GGR22_002383</name>
</gene>
<dbReference type="RefSeq" id="WP_182493803.1">
    <property type="nucleotide sequence ID" value="NZ_JACJIS010000002.1"/>
</dbReference>
<dbReference type="InterPro" id="IPR025419">
    <property type="entry name" value="DUF4142"/>
</dbReference>
<evidence type="ECO:0000259" key="2">
    <source>
        <dbReference type="Pfam" id="PF13628"/>
    </source>
</evidence>
<keyword evidence="4" id="KW-1185">Reference proteome</keyword>
<dbReference type="Proteomes" id="UP000555003">
    <property type="component" value="Unassembled WGS sequence"/>
</dbReference>
<dbReference type="InterPro" id="IPR012347">
    <property type="entry name" value="Ferritin-like"/>
</dbReference>
<name>A0ABR6DRA4_9FLAO</name>
<organism evidence="3 4">
    <name type="scientific">Flavobacterium gossypii</name>
    <dbReference type="NCBI Taxonomy" id="1646119"/>
    <lineage>
        <taxon>Bacteria</taxon>
        <taxon>Pseudomonadati</taxon>
        <taxon>Bacteroidota</taxon>
        <taxon>Flavobacteriia</taxon>
        <taxon>Flavobacteriales</taxon>
        <taxon>Flavobacteriaceae</taxon>
        <taxon>Flavobacterium</taxon>
    </lineage>
</organism>
<dbReference type="Pfam" id="PF13628">
    <property type="entry name" value="DUF4142"/>
    <property type="match status" value="1"/>
</dbReference>
<evidence type="ECO:0000256" key="1">
    <source>
        <dbReference type="SAM" id="MobiDB-lite"/>
    </source>
</evidence>
<feature type="region of interest" description="Disordered" evidence="1">
    <location>
        <begin position="28"/>
        <end position="51"/>
    </location>
</feature>
<proteinExistence type="predicted"/>
<dbReference type="Gene3D" id="1.20.1260.10">
    <property type="match status" value="1"/>
</dbReference>
<dbReference type="PANTHER" id="PTHR38593">
    <property type="entry name" value="BLR2558 PROTEIN"/>
    <property type="match status" value="1"/>
</dbReference>
<protein>
    <submittedName>
        <fullName evidence="3">Membrane protein</fullName>
    </submittedName>
</protein>
<comment type="caution">
    <text evidence="3">The sequence shown here is derived from an EMBL/GenBank/DDBJ whole genome shotgun (WGS) entry which is preliminary data.</text>
</comment>
<dbReference type="EMBL" id="JACJIS010000002">
    <property type="protein sequence ID" value="MBA9074216.1"/>
    <property type="molecule type" value="Genomic_DNA"/>
</dbReference>